<gene>
    <name evidence="4" type="ORF">C8P64_2351</name>
</gene>
<accession>A0A2T6ADP1</accession>
<keyword evidence="5" id="KW-1185">Reference proteome</keyword>
<evidence type="ECO:0000313" key="5">
    <source>
        <dbReference type="Proteomes" id="UP000244174"/>
    </source>
</evidence>
<dbReference type="PANTHER" id="PTHR20992">
    <property type="entry name" value="AT15442P-RELATED"/>
    <property type="match status" value="1"/>
</dbReference>
<feature type="transmembrane region" description="Helical" evidence="3">
    <location>
        <begin position="64"/>
        <end position="80"/>
    </location>
</feature>
<dbReference type="AlphaFoldDB" id="A0A2T6ADP1"/>
<feature type="transmembrane region" description="Helical" evidence="3">
    <location>
        <begin position="253"/>
        <end position="275"/>
    </location>
</feature>
<feature type="transmembrane region" description="Helical" evidence="3">
    <location>
        <begin position="86"/>
        <end position="106"/>
    </location>
</feature>
<name>A0A2T6ADP1_9FLAO</name>
<evidence type="ECO:0000256" key="3">
    <source>
        <dbReference type="SAM" id="Phobius"/>
    </source>
</evidence>
<feature type="transmembrane region" description="Helical" evidence="3">
    <location>
        <begin position="215"/>
        <end position="241"/>
    </location>
</feature>
<sequence>MANTEKKETKEKLPGKDNLREDAKEIQKKARSFISRLLDLHEHTDRESTVEAVQKDISFKGHNAWILIFSIFVASIGLNVSSTAVVIGAMLISPLMGPIVGVGLAVAINDVDTLRRSFVNLGIMVGLSVITASIYFFVSPVKEETPELIARTYPTILDVLVAIFGGLALIIAKTKRGTIASVILGVAIATALMPPLCTVGYGIANAKWEFALGALYLFSINAVFIALSTFVVVKLLGFPLVRYANSRRRKRTAQIASTIAIIVMIPSVILFVNLLRKQVFESKAREFLSETVRFTGTEALKSTSSFKDKTIDVYLIGNPVPYGTIETWQERMGEIEALKEAKLIVHQGADQTQDINRLSTELRSGILEDLYVKNQEALEDKNKRIELLETELSKYRGDAFSFSDLSKEAKINYENIEQMGYSNLISTNFDRQDTIPTFTVTWNSKLKNSELKEQQEKFEKWMKVRLNLDTLAIKNVR</sequence>
<feature type="transmembrane region" description="Helical" evidence="3">
    <location>
        <begin position="179"/>
        <end position="203"/>
    </location>
</feature>
<dbReference type="RefSeq" id="WP_108172266.1">
    <property type="nucleotide sequence ID" value="NZ_QBKQ01000003.1"/>
</dbReference>
<dbReference type="OrthoDB" id="9790659at2"/>
<protein>
    <submittedName>
        <fullName evidence="4">Putative hydrophobic protein (TIGR00271 family)</fullName>
    </submittedName>
</protein>
<dbReference type="InterPro" id="IPR005240">
    <property type="entry name" value="DUF389"/>
</dbReference>
<feature type="transmembrane region" description="Helical" evidence="3">
    <location>
        <begin position="118"/>
        <end position="138"/>
    </location>
</feature>
<dbReference type="Pfam" id="PF04087">
    <property type="entry name" value="DUF389"/>
    <property type="match status" value="1"/>
</dbReference>
<feature type="coiled-coil region" evidence="1">
    <location>
        <begin position="371"/>
        <end position="398"/>
    </location>
</feature>
<keyword evidence="1" id="KW-0175">Coiled coil</keyword>
<feature type="transmembrane region" description="Helical" evidence="3">
    <location>
        <begin position="150"/>
        <end position="172"/>
    </location>
</feature>
<reference evidence="4 5" key="1">
    <citation type="submission" date="2018-04" db="EMBL/GenBank/DDBJ databases">
        <title>Genomic Encyclopedia of Archaeal and Bacterial Type Strains, Phase II (KMG-II): from individual species to whole genera.</title>
        <authorList>
            <person name="Goeker M."/>
        </authorList>
    </citation>
    <scope>NUCLEOTIDE SEQUENCE [LARGE SCALE GENOMIC DNA]</scope>
    <source>
        <strain evidence="4 5">DSM 23082</strain>
    </source>
</reference>
<proteinExistence type="predicted"/>
<feature type="region of interest" description="Disordered" evidence="2">
    <location>
        <begin position="1"/>
        <end position="21"/>
    </location>
</feature>
<organism evidence="4 5">
    <name type="scientific">Christiangramia gaetbulicola</name>
    <dbReference type="NCBI Taxonomy" id="703340"/>
    <lineage>
        <taxon>Bacteria</taxon>
        <taxon>Pseudomonadati</taxon>
        <taxon>Bacteroidota</taxon>
        <taxon>Flavobacteriia</taxon>
        <taxon>Flavobacteriales</taxon>
        <taxon>Flavobacteriaceae</taxon>
        <taxon>Christiangramia</taxon>
    </lineage>
</organism>
<evidence type="ECO:0000313" key="4">
    <source>
        <dbReference type="EMBL" id="PTX41937.1"/>
    </source>
</evidence>
<keyword evidence="3" id="KW-0472">Membrane</keyword>
<dbReference type="Proteomes" id="UP000244174">
    <property type="component" value="Unassembled WGS sequence"/>
</dbReference>
<evidence type="ECO:0000256" key="1">
    <source>
        <dbReference type="SAM" id="Coils"/>
    </source>
</evidence>
<comment type="caution">
    <text evidence="4">The sequence shown here is derived from an EMBL/GenBank/DDBJ whole genome shotgun (WGS) entry which is preliminary data.</text>
</comment>
<evidence type="ECO:0000256" key="2">
    <source>
        <dbReference type="SAM" id="MobiDB-lite"/>
    </source>
</evidence>
<dbReference type="EMBL" id="QBKQ01000003">
    <property type="protein sequence ID" value="PTX41937.1"/>
    <property type="molecule type" value="Genomic_DNA"/>
</dbReference>
<keyword evidence="3" id="KW-0812">Transmembrane</keyword>
<dbReference type="PANTHER" id="PTHR20992:SF9">
    <property type="entry name" value="AT15442P-RELATED"/>
    <property type="match status" value="1"/>
</dbReference>
<keyword evidence="3" id="KW-1133">Transmembrane helix</keyword>